<organism evidence="1 2">
    <name type="scientific">Aquiflexum gelatinilyticum</name>
    <dbReference type="NCBI Taxonomy" id="2961943"/>
    <lineage>
        <taxon>Bacteria</taxon>
        <taxon>Pseudomonadati</taxon>
        <taxon>Bacteroidota</taxon>
        <taxon>Cytophagia</taxon>
        <taxon>Cytophagales</taxon>
        <taxon>Cyclobacteriaceae</taxon>
        <taxon>Aquiflexum</taxon>
    </lineage>
</organism>
<proteinExistence type="predicted"/>
<dbReference type="EMBL" id="JANSUY010000007">
    <property type="protein sequence ID" value="MCR9015559.1"/>
    <property type="molecule type" value="Genomic_DNA"/>
</dbReference>
<comment type="caution">
    <text evidence="1">The sequence shown here is derived from an EMBL/GenBank/DDBJ whole genome shotgun (WGS) entry which is preliminary data.</text>
</comment>
<evidence type="ECO:0000313" key="1">
    <source>
        <dbReference type="EMBL" id="MCR9015559.1"/>
    </source>
</evidence>
<accession>A0A9X2SYS9</accession>
<protein>
    <submittedName>
        <fullName evidence="1">Uncharacterized protein</fullName>
    </submittedName>
</protein>
<name>A0A9X2SYS9_9BACT</name>
<evidence type="ECO:0000313" key="2">
    <source>
        <dbReference type="Proteomes" id="UP001142175"/>
    </source>
</evidence>
<reference evidence="1" key="1">
    <citation type="submission" date="2022-08" db="EMBL/GenBank/DDBJ databases">
        <authorList>
            <person name="Zhang D."/>
        </authorList>
    </citation>
    <scope>NUCLEOTIDE SEQUENCE</scope>
    <source>
        <strain evidence="1">XJ19-11</strain>
    </source>
</reference>
<gene>
    <name evidence="1" type="ORF">NU887_10970</name>
</gene>
<sequence>MENRQWVFRSSEGIRWYQKIKISGWSDGHPLLPSRYEASKVAISASKTEFYSKSEQTLL</sequence>
<dbReference type="RefSeq" id="WP_258423412.1">
    <property type="nucleotide sequence ID" value="NZ_JANSUY010000007.1"/>
</dbReference>
<keyword evidence="2" id="KW-1185">Reference proteome</keyword>
<dbReference type="AlphaFoldDB" id="A0A9X2SYS9"/>
<dbReference type="Proteomes" id="UP001142175">
    <property type="component" value="Unassembled WGS sequence"/>
</dbReference>